<dbReference type="InterPro" id="IPR021127">
    <property type="entry name" value="CRISPR_associated_Cas2"/>
</dbReference>
<proteinExistence type="predicted"/>
<keyword evidence="5" id="KW-0460">Magnesium</keyword>
<dbReference type="SUPFAM" id="SSF143430">
    <property type="entry name" value="TTP0101/SSO1404-like"/>
    <property type="match status" value="1"/>
</dbReference>
<organism evidence="8 9">
    <name type="scientific">candidate division Kazan bacterium RIFCSPLOWO2_01_FULL_45_19</name>
    <dbReference type="NCBI Taxonomy" id="1798538"/>
    <lineage>
        <taxon>Bacteria</taxon>
        <taxon>Bacteria division Kazan-3B-28</taxon>
    </lineage>
</organism>
<dbReference type="GO" id="GO:0004521">
    <property type="term" value="F:RNA endonuclease activity"/>
    <property type="evidence" value="ECO:0007669"/>
    <property type="project" value="InterPro"/>
</dbReference>
<comment type="caution">
    <text evidence="8">The sequence shown here is derived from an EMBL/GenBank/DDBJ whole genome shotgun (WGS) entry which is preliminary data.</text>
</comment>
<dbReference type="Proteomes" id="UP000178085">
    <property type="component" value="Unassembled WGS sequence"/>
</dbReference>
<keyword evidence="3 8" id="KW-0255">Endonuclease</keyword>
<dbReference type="Gene3D" id="3.30.70.2650">
    <property type="match status" value="1"/>
</dbReference>
<reference evidence="8 9" key="1">
    <citation type="journal article" date="2016" name="Nat. Commun.">
        <title>Thousands of microbial genomes shed light on interconnected biogeochemical processes in an aquifer system.</title>
        <authorList>
            <person name="Anantharaman K."/>
            <person name="Brown C.T."/>
            <person name="Hug L.A."/>
            <person name="Sharon I."/>
            <person name="Castelle C.J."/>
            <person name="Probst A.J."/>
            <person name="Thomas B.C."/>
            <person name="Singh A."/>
            <person name="Wilkins M.J."/>
            <person name="Karaoz U."/>
            <person name="Brodie E.L."/>
            <person name="Williams K.H."/>
            <person name="Hubbard S.S."/>
            <person name="Banfield J.F."/>
        </authorList>
    </citation>
    <scope>NUCLEOTIDE SEQUENCE [LARGE SCALE GENOMIC DNA]</scope>
</reference>
<protein>
    <submittedName>
        <fullName evidence="8">CRISPR-associated endonuclease Cas2</fullName>
    </submittedName>
</protein>
<dbReference type="Pfam" id="PF20803">
    <property type="entry name" value="PaaX_M"/>
    <property type="match status" value="1"/>
</dbReference>
<sequence>MRTSGGAYRWLMRLMYATDPRWEVKVDRSLDHRFGSRQPIRSLRSFRYLCSKGYLTHLEGDRYQLTDLARINLLQEMVKRRKPDGKWRVVVFDIPEKLRQNRNVFRHHLINLGFRMKQQSVWVSPLPCEDLVALVVKYHGLGQFVELIVGKDVPLRTTAVVRVGRE</sequence>
<name>A0A1F4NPE8_UNCK3</name>
<evidence type="ECO:0000256" key="3">
    <source>
        <dbReference type="ARBA" id="ARBA00022759"/>
    </source>
</evidence>
<evidence type="ECO:0000256" key="6">
    <source>
        <dbReference type="ARBA" id="ARBA00023118"/>
    </source>
</evidence>
<keyword evidence="6" id="KW-0051">Antiviral defense</keyword>
<gene>
    <name evidence="8" type="ORF">A3K51_00205</name>
</gene>
<dbReference type="GO" id="GO:0043571">
    <property type="term" value="P:maintenance of CRISPR repeat elements"/>
    <property type="evidence" value="ECO:0007669"/>
    <property type="project" value="InterPro"/>
</dbReference>
<dbReference type="NCBIfam" id="TIGR01573">
    <property type="entry name" value="cas2"/>
    <property type="match status" value="1"/>
</dbReference>
<evidence type="ECO:0000313" key="8">
    <source>
        <dbReference type="EMBL" id="OGB73290.1"/>
    </source>
</evidence>
<keyword evidence="4" id="KW-0378">Hydrolase</keyword>
<keyword evidence="2" id="KW-0479">Metal-binding</keyword>
<evidence type="ECO:0000256" key="1">
    <source>
        <dbReference type="ARBA" id="ARBA00022722"/>
    </source>
</evidence>
<feature type="domain" description="Transcriptional repressor PaaX-like central Cas2-like" evidence="7">
    <location>
        <begin position="81"/>
        <end position="155"/>
    </location>
</feature>
<evidence type="ECO:0000256" key="4">
    <source>
        <dbReference type="ARBA" id="ARBA00022801"/>
    </source>
</evidence>
<evidence type="ECO:0000256" key="2">
    <source>
        <dbReference type="ARBA" id="ARBA00022723"/>
    </source>
</evidence>
<evidence type="ECO:0000259" key="7">
    <source>
        <dbReference type="Pfam" id="PF20803"/>
    </source>
</evidence>
<evidence type="ECO:0000256" key="5">
    <source>
        <dbReference type="ARBA" id="ARBA00022842"/>
    </source>
</evidence>
<keyword evidence="1" id="KW-0540">Nuclease</keyword>
<evidence type="ECO:0000313" key="9">
    <source>
        <dbReference type="Proteomes" id="UP000178085"/>
    </source>
</evidence>
<dbReference type="InterPro" id="IPR048846">
    <property type="entry name" value="PaaX-like_central"/>
</dbReference>
<accession>A0A1F4NPE8</accession>
<dbReference type="EMBL" id="METD01000001">
    <property type="protein sequence ID" value="OGB73290.1"/>
    <property type="molecule type" value="Genomic_DNA"/>
</dbReference>
<dbReference type="AlphaFoldDB" id="A0A1F4NPE8"/>